<name>A0ABS9H609_9BACL</name>
<keyword evidence="1" id="KW-1133">Transmembrane helix</keyword>
<evidence type="ECO:0000313" key="2">
    <source>
        <dbReference type="EMBL" id="MCF6139561.1"/>
    </source>
</evidence>
<feature type="transmembrane region" description="Helical" evidence="1">
    <location>
        <begin position="37"/>
        <end position="58"/>
    </location>
</feature>
<gene>
    <name evidence="2" type="ORF">L2716_17735</name>
</gene>
<comment type="caution">
    <text evidence="2">The sequence shown here is derived from an EMBL/GenBank/DDBJ whole genome shotgun (WGS) entry which is preliminary data.</text>
</comment>
<evidence type="ECO:0000313" key="3">
    <source>
        <dbReference type="Proteomes" id="UP001649381"/>
    </source>
</evidence>
<dbReference type="Proteomes" id="UP001649381">
    <property type="component" value="Unassembled WGS sequence"/>
</dbReference>
<feature type="transmembrane region" description="Helical" evidence="1">
    <location>
        <begin position="70"/>
        <end position="91"/>
    </location>
</feature>
<evidence type="ECO:0000256" key="1">
    <source>
        <dbReference type="SAM" id="Phobius"/>
    </source>
</evidence>
<keyword evidence="3" id="KW-1185">Reference proteome</keyword>
<proteinExistence type="predicted"/>
<protein>
    <submittedName>
        <fullName evidence="2">Uncharacterized protein</fullName>
    </submittedName>
</protein>
<keyword evidence="1" id="KW-0812">Transmembrane</keyword>
<keyword evidence="1" id="KW-0472">Membrane</keyword>
<sequence length="96" mass="10888">MIQIICYVISISGILFTYFAATDPVGNGIRRMIERPWWFNWMLVLIGICICTITLVEVRSRNGGIIDAKVIGQTLLWIGITVGGLMFVWYLRGDFS</sequence>
<reference evidence="2 3" key="1">
    <citation type="submission" date="2022-01" db="EMBL/GenBank/DDBJ databases">
        <title>Alkalihalobacillus sp. EGI L200015, a novel bacterium isolated from a salt lake sediment.</title>
        <authorList>
            <person name="Gao L."/>
            <person name="Fang B.-Z."/>
            <person name="Li W.-J."/>
        </authorList>
    </citation>
    <scope>NUCLEOTIDE SEQUENCE [LARGE SCALE GENOMIC DNA]</scope>
    <source>
        <strain evidence="2 3">KCTC 12718</strain>
    </source>
</reference>
<accession>A0ABS9H609</accession>
<organism evidence="2 3">
    <name type="scientific">Pseudalkalibacillus berkeleyi</name>
    <dbReference type="NCBI Taxonomy" id="1069813"/>
    <lineage>
        <taxon>Bacteria</taxon>
        <taxon>Bacillati</taxon>
        <taxon>Bacillota</taxon>
        <taxon>Bacilli</taxon>
        <taxon>Bacillales</taxon>
        <taxon>Fictibacillaceae</taxon>
        <taxon>Pseudalkalibacillus</taxon>
    </lineage>
</organism>
<dbReference type="EMBL" id="JAKIJS010000005">
    <property type="protein sequence ID" value="MCF6139561.1"/>
    <property type="molecule type" value="Genomic_DNA"/>
</dbReference>
<dbReference type="RefSeq" id="WP_236338961.1">
    <property type="nucleotide sequence ID" value="NZ_JAKIJS010000005.1"/>
</dbReference>